<comment type="caution">
    <text evidence="4">The sequence shown here is derived from an EMBL/GenBank/DDBJ whole genome shotgun (WGS) entry which is preliminary data.</text>
</comment>
<sequence>MPLDRLSLDVRSGGGWEATMMLRQDQPGLLAHGEFHMRGEYVEVDRPHKLVMTMSNELEGEERELLTVTFNAIGGGTEIVFSQIGRAGWPPVPLPRCAHQHLVRHIHRCIVVLHRRSRGPILEGDPDQPVLEPQRLRQEGQEEHRVVGEPALHHSLGRASTHQGSQAIRHSLTVNAG</sequence>
<name>A0A3M0G1M4_9ACTN</name>
<reference evidence="4 5" key="1">
    <citation type="submission" date="2018-10" db="EMBL/GenBank/DDBJ databases">
        <title>Tessaracoccus antarcticuss sp. nov., isolated from sediment.</title>
        <authorList>
            <person name="Zhou L.Y."/>
            <person name="Du Z.J."/>
        </authorList>
    </citation>
    <scope>NUCLEOTIDE SEQUENCE [LARGE SCALE GENOMIC DNA]</scope>
    <source>
        <strain evidence="4 5">JDX10</strain>
    </source>
</reference>
<accession>A0A3M0G1M4</accession>
<feature type="region of interest" description="Disordered" evidence="2">
    <location>
        <begin position="155"/>
        <end position="177"/>
    </location>
</feature>
<evidence type="ECO:0000313" key="4">
    <source>
        <dbReference type="EMBL" id="RMB58880.1"/>
    </source>
</evidence>
<dbReference type="Proteomes" id="UP000275256">
    <property type="component" value="Unassembled WGS sequence"/>
</dbReference>
<gene>
    <name evidence="4" type="ORF">EAX62_12250</name>
</gene>
<evidence type="ECO:0000259" key="3">
    <source>
        <dbReference type="Pfam" id="PF08327"/>
    </source>
</evidence>
<evidence type="ECO:0000313" key="5">
    <source>
        <dbReference type="Proteomes" id="UP000275256"/>
    </source>
</evidence>
<dbReference type="SUPFAM" id="SSF55961">
    <property type="entry name" value="Bet v1-like"/>
    <property type="match status" value="1"/>
</dbReference>
<evidence type="ECO:0000256" key="2">
    <source>
        <dbReference type="SAM" id="MobiDB-lite"/>
    </source>
</evidence>
<dbReference type="Gene3D" id="3.30.530.20">
    <property type="match status" value="1"/>
</dbReference>
<protein>
    <submittedName>
        <fullName evidence="4">SRPBCC domain-containing protein</fullName>
    </submittedName>
</protein>
<keyword evidence="5" id="KW-1185">Reference proteome</keyword>
<dbReference type="OrthoDB" id="3365660at2"/>
<organism evidence="4 5">
    <name type="scientific">Tessaracoccus antarcticus</name>
    <dbReference type="NCBI Taxonomy" id="2479848"/>
    <lineage>
        <taxon>Bacteria</taxon>
        <taxon>Bacillati</taxon>
        <taxon>Actinomycetota</taxon>
        <taxon>Actinomycetes</taxon>
        <taxon>Propionibacteriales</taxon>
        <taxon>Propionibacteriaceae</taxon>
        <taxon>Tessaracoccus</taxon>
    </lineage>
</organism>
<dbReference type="Pfam" id="PF08327">
    <property type="entry name" value="AHSA1"/>
    <property type="match status" value="1"/>
</dbReference>
<feature type="compositionally biased region" description="Polar residues" evidence="2">
    <location>
        <begin position="158"/>
        <end position="177"/>
    </location>
</feature>
<evidence type="ECO:0000256" key="1">
    <source>
        <dbReference type="ARBA" id="ARBA00006817"/>
    </source>
</evidence>
<comment type="similarity">
    <text evidence="1">Belongs to the AHA1 family.</text>
</comment>
<dbReference type="CDD" id="cd07814">
    <property type="entry name" value="SRPBCC_CalC_Aha1-like"/>
    <property type="match status" value="1"/>
</dbReference>
<dbReference type="InterPro" id="IPR023393">
    <property type="entry name" value="START-like_dom_sf"/>
</dbReference>
<dbReference type="InterPro" id="IPR013538">
    <property type="entry name" value="ASHA1/2-like_C"/>
</dbReference>
<dbReference type="AlphaFoldDB" id="A0A3M0G1M4"/>
<proteinExistence type="inferred from homology"/>
<dbReference type="EMBL" id="REFW01000003">
    <property type="protein sequence ID" value="RMB58880.1"/>
    <property type="molecule type" value="Genomic_DNA"/>
</dbReference>
<feature type="domain" description="Activator of Hsp90 ATPase homologue 1/2-like C-terminal" evidence="3">
    <location>
        <begin position="7"/>
        <end position="91"/>
    </location>
</feature>